<accession>A0A317E9W4</accession>
<name>A0A317E9W4_9PROT</name>
<comment type="caution">
    <text evidence="5">The sequence shown here is derived from an EMBL/GenBank/DDBJ whole genome shotgun (WGS) entry which is preliminary data.</text>
</comment>
<dbReference type="AlphaFoldDB" id="A0A317E9W4"/>
<dbReference type="RefSeq" id="WP_109920569.1">
    <property type="nucleotide sequence ID" value="NZ_QGLF01000002.1"/>
</dbReference>
<dbReference type="PANTHER" id="PTHR47894:SF1">
    <property type="entry name" value="HTH-TYPE TRANSCRIPTIONAL REGULATOR VQSM"/>
    <property type="match status" value="1"/>
</dbReference>
<evidence type="ECO:0000256" key="3">
    <source>
        <dbReference type="ARBA" id="ARBA00023163"/>
    </source>
</evidence>
<dbReference type="InterPro" id="IPR018060">
    <property type="entry name" value="HTH_AraC"/>
</dbReference>
<keyword evidence="1" id="KW-0805">Transcription regulation</keyword>
<keyword evidence="3" id="KW-0804">Transcription</keyword>
<dbReference type="EMBL" id="QGLF01000002">
    <property type="protein sequence ID" value="PWR21925.1"/>
    <property type="molecule type" value="Genomic_DNA"/>
</dbReference>
<gene>
    <name evidence="5" type="ORF">DKG75_08055</name>
</gene>
<dbReference type="GO" id="GO:0000976">
    <property type="term" value="F:transcription cis-regulatory region binding"/>
    <property type="evidence" value="ECO:0007669"/>
    <property type="project" value="TreeGrafter"/>
</dbReference>
<dbReference type="InterPro" id="IPR009057">
    <property type="entry name" value="Homeodomain-like_sf"/>
</dbReference>
<dbReference type="Proteomes" id="UP000246077">
    <property type="component" value="Unassembled WGS sequence"/>
</dbReference>
<dbReference type="GO" id="GO:0005829">
    <property type="term" value="C:cytosol"/>
    <property type="evidence" value="ECO:0007669"/>
    <property type="project" value="TreeGrafter"/>
</dbReference>
<dbReference type="SMART" id="SM00342">
    <property type="entry name" value="HTH_ARAC"/>
    <property type="match status" value="1"/>
</dbReference>
<evidence type="ECO:0000313" key="5">
    <source>
        <dbReference type="EMBL" id="PWR21925.1"/>
    </source>
</evidence>
<dbReference type="Pfam" id="PF12833">
    <property type="entry name" value="HTH_18"/>
    <property type="match status" value="1"/>
</dbReference>
<feature type="domain" description="HTH araC/xylS-type" evidence="4">
    <location>
        <begin position="240"/>
        <end position="337"/>
    </location>
</feature>
<keyword evidence="2" id="KW-0238">DNA-binding</keyword>
<protein>
    <submittedName>
        <fullName evidence="5">AraC family transcriptional regulator</fullName>
    </submittedName>
</protein>
<dbReference type="GO" id="GO:0003700">
    <property type="term" value="F:DNA-binding transcription factor activity"/>
    <property type="evidence" value="ECO:0007669"/>
    <property type="project" value="InterPro"/>
</dbReference>
<dbReference type="PANTHER" id="PTHR47894">
    <property type="entry name" value="HTH-TYPE TRANSCRIPTIONAL REGULATOR GADX"/>
    <property type="match status" value="1"/>
</dbReference>
<dbReference type="SUPFAM" id="SSF46689">
    <property type="entry name" value="Homeodomain-like"/>
    <property type="match status" value="1"/>
</dbReference>
<sequence length="340" mass="36931">MLNPINRRRWPVNSLGVLRDALRARAIDIEPFLIAAGIEPALLDQPGGEVAATAELAVIAACLRLPGLGEGFGLEVGPRYRLAAYGVWGFALLASPTMRSALTLGLEYQDLTFSIMPISFVSAGGDDALVFDDAAAPPALQRFMVERDLTAALRISADLWDQSADCRAVSFRFPAPADPRPYERAFGCPLHFGAPVNAVYYAAGVLDRPLPQANPVLAALHVEACHQRLRSLRGEDAFIETVTAAILARPGHFPGMEEVAAQLGLSSRSLRRRLEDSGIGYRDLVARLRQDLACAMLRETGLGVEAVAERLGYAETASFTHAFRRWTGDSPGRFARKRHQ</sequence>
<keyword evidence="6" id="KW-1185">Reference proteome</keyword>
<dbReference type="InterPro" id="IPR032687">
    <property type="entry name" value="AraC-type_N"/>
</dbReference>
<proteinExistence type="predicted"/>
<organism evidence="5 6">
    <name type="scientific">Zavarzinia compransoris</name>
    <dbReference type="NCBI Taxonomy" id="1264899"/>
    <lineage>
        <taxon>Bacteria</taxon>
        <taxon>Pseudomonadati</taxon>
        <taxon>Pseudomonadota</taxon>
        <taxon>Alphaproteobacteria</taxon>
        <taxon>Rhodospirillales</taxon>
        <taxon>Zavarziniaceae</taxon>
        <taxon>Zavarzinia</taxon>
    </lineage>
</organism>
<evidence type="ECO:0000256" key="2">
    <source>
        <dbReference type="ARBA" id="ARBA00023125"/>
    </source>
</evidence>
<evidence type="ECO:0000313" key="6">
    <source>
        <dbReference type="Proteomes" id="UP000246077"/>
    </source>
</evidence>
<dbReference type="Pfam" id="PF12625">
    <property type="entry name" value="Arabinose_bd"/>
    <property type="match status" value="1"/>
</dbReference>
<dbReference type="Gene3D" id="1.10.10.60">
    <property type="entry name" value="Homeodomain-like"/>
    <property type="match status" value="1"/>
</dbReference>
<evidence type="ECO:0000259" key="4">
    <source>
        <dbReference type="PROSITE" id="PS01124"/>
    </source>
</evidence>
<reference evidence="6" key="1">
    <citation type="submission" date="2018-05" db="EMBL/GenBank/DDBJ databases">
        <title>Zavarzinia sp. HR-AS.</title>
        <authorList>
            <person name="Lee Y."/>
            <person name="Jeon C.O."/>
        </authorList>
    </citation>
    <scope>NUCLEOTIDE SEQUENCE [LARGE SCALE GENOMIC DNA]</scope>
    <source>
        <strain evidence="6">DSM 1231</strain>
    </source>
</reference>
<dbReference type="OrthoDB" id="9805730at2"/>
<dbReference type="PROSITE" id="PS01124">
    <property type="entry name" value="HTH_ARAC_FAMILY_2"/>
    <property type="match status" value="1"/>
</dbReference>
<evidence type="ECO:0000256" key="1">
    <source>
        <dbReference type="ARBA" id="ARBA00023015"/>
    </source>
</evidence>